<sequence>MALRQLSRILVLAIFFLGSAVSKRVRTCSAMSDCKSKIWNHPYGVHFYLNLKFYPESEAIWRRYYLRACSEKKKILRCAFKKYGCKQQVSNVELKVAKRMFISMCKPRGLTYFKRIYHEEKQCIGNVTATKLYFAMLDKCDAKGYNILRKKLGFKSRDQCRYLSQDNQFFHASSHGVTI</sequence>
<dbReference type="AlphaFoldDB" id="A0AAV3ZHS8"/>
<evidence type="ECO:0000313" key="2">
    <source>
        <dbReference type="EMBL" id="GFN94679.1"/>
    </source>
</evidence>
<evidence type="ECO:0000313" key="3">
    <source>
        <dbReference type="Proteomes" id="UP000735302"/>
    </source>
</evidence>
<feature type="signal peptide" evidence="1">
    <location>
        <begin position="1"/>
        <end position="22"/>
    </location>
</feature>
<evidence type="ECO:0000256" key="1">
    <source>
        <dbReference type="SAM" id="SignalP"/>
    </source>
</evidence>
<dbReference type="EMBL" id="BLXT01002468">
    <property type="protein sequence ID" value="GFN94679.1"/>
    <property type="molecule type" value="Genomic_DNA"/>
</dbReference>
<gene>
    <name evidence="2" type="ORF">PoB_002118500</name>
</gene>
<comment type="caution">
    <text evidence="2">The sequence shown here is derived from an EMBL/GenBank/DDBJ whole genome shotgun (WGS) entry which is preliminary data.</text>
</comment>
<protein>
    <submittedName>
        <fullName evidence="2">Uncharacterized protein</fullName>
    </submittedName>
</protein>
<reference evidence="2 3" key="1">
    <citation type="journal article" date="2021" name="Elife">
        <title>Chloroplast acquisition without the gene transfer in kleptoplastic sea slugs, Plakobranchus ocellatus.</title>
        <authorList>
            <person name="Maeda T."/>
            <person name="Takahashi S."/>
            <person name="Yoshida T."/>
            <person name="Shimamura S."/>
            <person name="Takaki Y."/>
            <person name="Nagai Y."/>
            <person name="Toyoda A."/>
            <person name="Suzuki Y."/>
            <person name="Arimoto A."/>
            <person name="Ishii H."/>
            <person name="Satoh N."/>
            <person name="Nishiyama T."/>
            <person name="Hasebe M."/>
            <person name="Maruyama T."/>
            <person name="Minagawa J."/>
            <person name="Obokata J."/>
            <person name="Shigenobu S."/>
        </authorList>
    </citation>
    <scope>NUCLEOTIDE SEQUENCE [LARGE SCALE GENOMIC DNA]</scope>
</reference>
<feature type="chain" id="PRO_5043461438" evidence="1">
    <location>
        <begin position="23"/>
        <end position="179"/>
    </location>
</feature>
<organism evidence="2 3">
    <name type="scientific">Plakobranchus ocellatus</name>
    <dbReference type="NCBI Taxonomy" id="259542"/>
    <lineage>
        <taxon>Eukaryota</taxon>
        <taxon>Metazoa</taxon>
        <taxon>Spiralia</taxon>
        <taxon>Lophotrochozoa</taxon>
        <taxon>Mollusca</taxon>
        <taxon>Gastropoda</taxon>
        <taxon>Heterobranchia</taxon>
        <taxon>Euthyneura</taxon>
        <taxon>Panpulmonata</taxon>
        <taxon>Sacoglossa</taxon>
        <taxon>Placobranchoidea</taxon>
        <taxon>Plakobranchidae</taxon>
        <taxon>Plakobranchus</taxon>
    </lineage>
</organism>
<dbReference type="Proteomes" id="UP000735302">
    <property type="component" value="Unassembled WGS sequence"/>
</dbReference>
<accession>A0AAV3ZHS8</accession>
<keyword evidence="3" id="KW-1185">Reference proteome</keyword>
<keyword evidence="1" id="KW-0732">Signal</keyword>
<name>A0AAV3ZHS8_9GAST</name>
<proteinExistence type="predicted"/>